<feature type="non-terminal residue" evidence="1">
    <location>
        <position position="55"/>
    </location>
</feature>
<sequence>SLIFMIYFSQRSRSDKIGNSTNLLTPVFSQTSFSTNNPYEQDDLYFWSGHLTSIL</sequence>
<protein>
    <submittedName>
        <fullName evidence="1">Uncharacterized protein</fullName>
    </submittedName>
</protein>
<feature type="non-terminal residue" evidence="1">
    <location>
        <position position="1"/>
    </location>
</feature>
<organism evidence="1 2">
    <name type="scientific">Diploptera punctata</name>
    <name type="common">Pacific beetle cockroach</name>
    <dbReference type="NCBI Taxonomy" id="6984"/>
    <lineage>
        <taxon>Eukaryota</taxon>
        <taxon>Metazoa</taxon>
        <taxon>Ecdysozoa</taxon>
        <taxon>Arthropoda</taxon>
        <taxon>Hexapoda</taxon>
        <taxon>Insecta</taxon>
        <taxon>Pterygota</taxon>
        <taxon>Neoptera</taxon>
        <taxon>Polyneoptera</taxon>
        <taxon>Dictyoptera</taxon>
        <taxon>Blattodea</taxon>
        <taxon>Blaberoidea</taxon>
        <taxon>Blaberidae</taxon>
        <taxon>Diplopterinae</taxon>
        <taxon>Diploptera</taxon>
    </lineage>
</organism>
<evidence type="ECO:0000313" key="1">
    <source>
        <dbReference type="EMBL" id="KAJ9598115.1"/>
    </source>
</evidence>
<comment type="caution">
    <text evidence="1">The sequence shown here is derived from an EMBL/GenBank/DDBJ whole genome shotgun (WGS) entry which is preliminary data.</text>
</comment>
<dbReference type="EMBL" id="JASPKZ010001318">
    <property type="protein sequence ID" value="KAJ9598115.1"/>
    <property type="molecule type" value="Genomic_DNA"/>
</dbReference>
<accession>A0AAD8AFI3</accession>
<keyword evidence="2" id="KW-1185">Reference proteome</keyword>
<dbReference type="AlphaFoldDB" id="A0AAD8AFI3"/>
<name>A0AAD8AFI3_DIPPU</name>
<proteinExistence type="predicted"/>
<reference evidence="1" key="1">
    <citation type="journal article" date="2023" name="IScience">
        <title>Live-bearing cockroach genome reveals convergent evolutionary mechanisms linked to viviparity in insects and beyond.</title>
        <authorList>
            <person name="Fouks B."/>
            <person name="Harrison M.C."/>
            <person name="Mikhailova A.A."/>
            <person name="Marchal E."/>
            <person name="English S."/>
            <person name="Carruthers M."/>
            <person name="Jennings E.C."/>
            <person name="Chiamaka E.L."/>
            <person name="Frigard R.A."/>
            <person name="Pippel M."/>
            <person name="Attardo G.M."/>
            <person name="Benoit J.B."/>
            <person name="Bornberg-Bauer E."/>
            <person name="Tobe S.S."/>
        </authorList>
    </citation>
    <scope>NUCLEOTIDE SEQUENCE</scope>
    <source>
        <strain evidence="1">Stay&amp;Tobe</strain>
    </source>
</reference>
<gene>
    <name evidence="1" type="ORF">L9F63_026782</name>
</gene>
<dbReference type="Proteomes" id="UP001233999">
    <property type="component" value="Unassembled WGS sequence"/>
</dbReference>
<evidence type="ECO:0000313" key="2">
    <source>
        <dbReference type="Proteomes" id="UP001233999"/>
    </source>
</evidence>
<reference evidence="1" key="2">
    <citation type="submission" date="2023-05" db="EMBL/GenBank/DDBJ databases">
        <authorList>
            <person name="Fouks B."/>
        </authorList>
    </citation>
    <scope>NUCLEOTIDE SEQUENCE</scope>
    <source>
        <strain evidence="1">Stay&amp;Tobe</strain>
        <tissue evidence="1">Testes</tissue>
    </source>
</reference>